<evidence type="ECO:0000313" key="2">
    <source>
        <dbReference type="EMBL" id="BAB04665.1"/>
    </source>
</evidence>
<dbReference type="AlphaFoldDB" id="Q9KEA7"/>
<dbReference type="OrthoDB" id="2866591at2"/>
<dbReference type="RefSeq" id="WP_010897118.1">
    <property type="nucleotide sequence ID" value="NC_002570.2"/>
</dbReference>
<keyword evidence="1" id="KW-1133">Transmembrane helix</keyword>
<protein>
    <submittedName>
        <fullName evidence="2">BH0946 protein</fullName>
    </submittedName>
</protein>
<organism evidence="2 3">
    <name type="scientific">Halalkalibacterium halodurans (strain ATCC BAA-125 / DSM 18197 / FERM 7344 / JCM 9153 / C-125)</name>
    <name type="common">Bacillus halodurans</name>
    <dbReference type="NCBI Taxonomy" id="272558"/>
    <lineage>
        <taxon>Bacteria</taxon>
        <taxon>Bacillati</taxon>
        <taxon>Bacillota</taxon>
        <taxon>Bacilli</taxon>
        <taxon>Bacillales</taxon>
        <taxon>Bacillaceae</taxon>
        <taxon>Halalkalibacterium (ex Joshi et al. 2022)</taxon>
    </lineage>
</organism>
<feature type="transmembrane region" description="Helical" evidence="1">
    <location>
        <begin position="169"/>
        <end position="187"/>
    </location>
</feature>
<feature type="transmembrane region" description="Helical" evidence="1">
    <location>
        <begin position="75"/>
        <end position="95"/>
    </location>
</feature>
<dbReference type="Proteomes" id="UP000001258">
    <property type="component" value="Chromosome"/>
</dbReference>
<feature type="transmembrane region" description="Helical" evidence="1">
    <location>
        <begin position="32"/>
        <end position="54"/>
    </location>
</feature>
<feature type="transmembrane region" description="Helical" evidence="1">
    <location>
        <begin position="101"/>
        <end position="124"/>
    </location>
</feature>
<accession>Q9KEA7</accession>
<keyword evidence="1" id="KW-0472">Membrane</keyword>
<dbReference type="HOGENOM" id="CLU_1381687_0_0_9"/>
<proteinExistence type="predicted"/>
<dbReference type="EMBL" id="BA000004">
    <property type="protein sequence ID" value="BAB04665.1"/>
    <property type="molecule type" value="Genomic_DNA"/>
</dbReference>
<gene>
    <name evidence="2" type="ordered locus">BH0946</name>
</gene>
<evidence type="ECO:0000313" key="3">
    <source>
        <dbReference type="Proteomes" id="UP000001258"/>
    </source>
</evidence>
<keyword evidence="3" id="KW-1185">Reference proteome</keyword>
<dbReference type="PIR" id="B83768">
    <property type="entry name" value="B83768"/>
</dbReference>
<reference evidence="2 3" key="1">
    <citation type="journal article" date="2000" name="Nucleic Acids Res.">
        <title>Complete genome sequence of the alkaliphilic bacterium Bacillus halodurans and genomic sequence comparison with Bacillus subtilis.</title>
        <authorList>
            <person name="Takami H."/>
            <person name="Nakasone K."/>
            <person name="Takaki Y."/>
            <person name="Maeno G."/>
            <person name="Sasaki R."/>
            <person name="Masui N."/>
            <person name="Fuji F."/>
            <person name="Hirama C."/>
            <person name="Nakamura Y."/>
            <person name="Ogasawara N."/>
            <person name="Kuhara S."/>
            <person name="Horikoshi K."/>
        </authorList>
    </citation>
    <scope>NUCLEOTIDE SEQUENCE [LARGE SCALE GENOMIC DNA]</scope>
    <source>
        <strain evidence="3">ATCC BAA-125 / DSM 18197 / FERM 7344 / JCM 9153 / C-125</strain>
    </source>
</reference>
<name>Q9KEA7_HALH5</name>
<dbReference type="KEGG" id="bha:BH0946"/>
<feature type="transmembrane region" description="Helical" evidence="1">
    <location>
        <begin position="7"/>
        <end position="26"/>
    </location>
</feature>
<feature type="transmembrane region" description="Helical" evidence="1">
    <location>
        <begin position="144"/>
        <end position="163"/>
    </location>
</feature>
<dbReference type="eggNOG" id="ENOG502ZPE8">
    <property type="taxonomic scope" value="Bacteria"/>
</dbReference>
<sequence>MRQQLMAILIGASFIWGVYVYLFQLAGTEAGFYGVVTAFLHPFIMVLLWINVLILPRIETLKPFYERFKKGMENIFLCVLSVVFSIHGVILLNVSGYDLNLLLLVPLSVGIVTMTAANTLPKFVVPITDESSLSSLSSKRWNQLIRPVAAKMFIGGLMMIATVFLPESMMLTCFFGVLAFVIVTIIFRSHKVLKHGA</sequence>
<evidence type="ECO:0000256" key="1">
    <source>
        <dbReference type="SAM" id="Phobius"/>
    </source>
</evidence>
<keyword evidence="1" id="KW-0812">Transmembrane</keyword>
<dbReference type="STRING" id="272558.gene:10726820"/>